<dbReference type="GO" id="GO:0005737">
    <property type="term" value="C:cytoplasm"/>
    <property type="evidence" value="ECO:0007669"/>
    <property type="project" value="UniProtKB-SubCell"/>
</dbReference>
<keyword evidence="3" id="KW-0996">Nickel insertion</keyword>
<proteinExistence type="inferred from homology"/>
<dbReference type="EMBL" id="JACIHU010000015">
    <property type="protein sequence ID" value="MBB4482917.1"/>
    <property type="molecule type" value="Genomic_DNA"/>
</dbReference>
<evidence type="ECO:0000256" key="1">
    <source>
        <dbReference type="ARBA" id="ARBA00007177"/>
    </source>
</evidence>
<gene>
    <name evidence="3" type="primary">ureD</name>
    <name evidence="4" type="ORF">GGE46_005533</name>
    <name evidence="5" type="ORF">GGE57_005529</name>
</gene>
<evidence type="ECO:0000313" key="4">
    <source>
        <dbReference type="EMBL" id="MBB4482917.1"/>
    </source>
</evidence>
<evidence type="ECO:0000256" key="2">
    <source>
        <dbReference type="ARBA" id="ARBA00023186"/>
    </source>
</evidence>
<evidence type="ECO:0000313" key="5">
    <source>
        <dbReference type="EMBL" id="MBB4538745.1"/>
    </source>
</evidence>
<dbReference type="Proteomes" id="UP000557344">
    <property type="component" value="Unassembled WGS sequence"/>
</dbReference>
<dbReference type="Proteomes" id="UP000523431">
    <property type="component" value="Unassembled WGS sequence"/>
</dbReference>
<dbReference type="PANTHER" id="PTHR33643:SF1">
    <property type="entry name" value="UREASE ACCESSORY PROTEIN D"/>
    <property type="match status" value="1"/>
</dbReference>
<dbReference type="PANTHER" id="PTHR33643">
    <property type="entry name" value="UREASE ACCESSORY PROTEIN D"/>
    <property type="match status" value="1"/>
</dbReference>
<dbReference type="AlphaFoldDB" id="A0A7W7EIH5"/>
<evidence type="ECO:0000256" key="3">
    <source>
        <dbReference type="HAMAP-Rule" id="MF_01384"/>
    </source>
</evidence>
<evidence type="ECO:0000313" key="6">
    <source>
        <dbReference type="Proteomes" id="UP000523431"/>
    </source>
</evidence>
<comment type="caution">
    <text evidence="5">The sequence shown here is derived from an EMBL/GenBank/DDBJ whole genome shotgun (WGS) entry which is preliminary data.</text>
</comment>
<evidence type="ECO:0000313" key="7">
    <source>
        <dbReference type="Proteomes" id="UP000557344"/>
    </source>
</evidence>
<dbReference type="Pfam" id="PF01774">
    <property type="entry name" value="UreD"/>
    <property type="match status" value="1"/>
</dbReference>
<protein>
    <recommendedName>
        <fullName evidence="3">Urease accessory protein UreD</fullName>
    </recommendedName>
</protein>
<dbReference type="EMBL" id="JACIID010000015">
    <property type="protein sequence ID" value="MBB4538745.1"/>
    <property type="molecule type" value="Genomic_DNA"/>
</dbReference>
<comment type="function">
    <text evidence="3">Required for maturation of urease via the functional incorporation of the urease nickel metallocenter.</text>
</comment>
<comment type="subcellular location">
    <subcellularLocation>
        <location evidence="3">Cytoplasm</location>
    </subcellularLocation>
</comment>
<dbReference type="GO" id="GO:0016151">
    <property type="term" value="F:nickel cation binding"/>
    <property type="evidence" value="ECO:0007669"/>
    <property type="project" value="UniProtKB-UniRule"/>
</dbReference>
<dbReference type="HAMAP" id="MF_01384">
    <property type="entry name" value="UreD"/>
    <property type="match status" value="1"/>
</dbReference>
<comment type="similarity">
    <text evidence="1 3">Belongs to the UreD family.</text>
</comment>
<keyword evidence="2 3" id="KW-0143">Chaperone</keyword>
<dbReference type="InterPro" id="IPR002669">
    <property type="entry name" value="UreD"/>
</dbReference>
<accession>A0A7W7EIH5</accession>
<organism evidence="5 6">
    <name type="scientific">Rhizobium etli</name>
    <dbReference type="NCBI Taxonomy" id="29449"/>
    <lineage>
        <taxon>Bacteria</taxon>
        <taxon>Pseudomonadati</taxon>
        <taxon>Pseudomonadota</taxon>
        <taxon>Alphaproteobacteria</taxon>
        <taxon>Hyphomicrobiales</taxon>
        <taxon>Rhizobiaceae</taxon>
        <taxon>Rhizobium/Agrobacterium group</taxon>
        <taxon>Rhizobium</taxon>
    </lineage>
</organism>
<name>A0A7W7EIH5_RHIET</name>
<reference evidence="6 7" key="1">
    <citation type="submission" date="2020-08" db="EMBL/GenBank/DDBJ databases">
        <title>Genomic Encyclopedia of Type Strains, Phase IV (KMG-V): Genome sequencing to study the core and pangenomes of soil and plant-associated prokaryotes.</title>
        <authorList>
            <person name="Whitman W."/>
        </authorList>
    </citation>
    <scope>NUCLEOTIDE SEQUENCE [LARGE SCALE GENOMIC DNA]</scope>
    <source>
        <strain evidence="4 7">SEMIA 471</strain>
        <strain evidence="5 6">SEMIA 489</strain>
    </source>
</reference>
<comment type="subunit">
    <text evidence="3">UreD, UreF and UreG form a complex that acts as a GTP-hydrolysis-dependent molecular chaperone, activating the urease apoprotein by helping to assemble the nickel containing metallocenter of UreC. The UreE protein probably delivers the nickel.</text>
</comment>
<sequence>MPYFAAAGTTLRNLGPPPEGLFGTAWELLASVTGAIERTGGATERDVMMMAAAGTRPQRAEGRGHLAARLLDGRTRIRELYQEGAAKIRLPDTFDASMEAVIINTAGGLTGGDRMDWSVVAGAGTKIDVTTQACEKIYKASAGVAEVATRIEAGPGARVDWLPQETILFDRAALFRRLDVDLDESAEFLAVEAVLLGRKAMGETVDTGLFRDRWRIRRSGRLIHAEELRLSEGVAALAARQAVLGGQVAFATLLYAGPLAEAYLGRVRPLVEGMMGGASAWSDKLIVRLAAADGFTLRKILIPVISVLRNGAPVPKVWNL</sequence>
<keyword evidence="3" id="KW-0963">Cytoplasm</keyword>